<organism evidence="4 5">
    <name type="scientific">Agromyces luteolus</name>
    <dbReference type="NCBI Taxonomy" id="88373"/>
    <lineage>
        <taxon>Bacteria</taxon>
        <taxon>Bacillati</taxon>
        <taxon>Actinomycetota</taxon>
        <taxon>Actinomycetes</taxon>
        <taxon>Micrococcales</taxon>
        <taxon>Microbacteriaceae</taxon>
        <taxon>Agromyces</taxon>
    </lineage>
</organism>
<dbReference type="RefSeq" id="WP_166548300.1">
    <property type="nucleotide sequence ID" value="NZ_BAAAIA010000009.1"/>
</dbReference>
<proteinExistence type="predicted"/>
<keyword evidence="5" id="KW-1185">Reference proteome</keyword>
<dbReference type="PANTHER" id="PTHR43420:SF3">
    <property type="entry name" value="N-ACETYLTRANSFERASE DOMAIN-CONTAINING PROTEIN"/>
    <property type="match status" value="1"/>
</dbReference>
<dbReference type="GO" id="GO:0016747">
    <property type="term" value="F:acyltransferase activity, transferring groups other than amino-acyl groups"/>
    <property type="evidence" value="ECO:0007669"/>
    <property type="project" value="InterPro"/>
</dbReference>
<dbReference type="Pfam" id="PF08445">
    <property type="entry name" value="FR47"/>
    <property type="match status" value="1"/>
</dbReference>
<dbReference type="InterPro" id="IPR050680">
    <property type="entry name" value="YpeA/RimI_acetyltransf"/>
</dbReference>
<comment type="caution">
    <text evidence="4">The sequence shown here is derived from an EMBL/GenBank/DDBJ whole genome shotgun (WGS) entry which is preliminary data.</text>
</comment>
<sequence length="231" mass="24494">MTRHPLDRPAWSALTGRQRGFAIGDGPAVRYDPAVGPFAAIGDDDPDQLEALAALVRAHGRVVLLQAAPAPVPPGTVERLRAPGVQLVLDRLAEPRHPSSAPTLLELGASDAPEMLALARLTEPGPFEARTHELGGFVGVREPTTGALVAMAGERMRPDGHTEVSGVCTHPDHRGRGLAAALSIAVARRILARSETPFLHAYARNRPAVALYERLGFVHRADVEVVVLDAG</sequence>
<dbReference type="PANTHER" id="PTHR43420">
    <property type="entry name" value="ACETYLTRANSFERASE"/>
    <property type="match status" value="1"/>
</dbReference>
<evidence type="ECO:0000313" key="5">
    <source>
        <dbReference type="Proteomes" id="UP000480122"/>
    </source>
</evidence>
<dbReference type="InterPro" id="IPR013653">
    <property type="entry name" value="GCN5-like_dom"/>
</dbReference>
<dbReference type="AlphaFoldDB" id="A0A7C9HFT3"/>
<evidence type="ECO:0000259" key="3">
    <source>
        <dbReference type="PROSITE" id="PS51186"/>
    </source>
</evidence>
<evidence type="ECO:0000313" key="4">
    <source>
        <dbReference type="EMBL" id="MUN05686.1"/>
    </source>
</evidence>
<name>A0A7C9HFT3_9MICO</name>
<dbReference type="EMBL" id="WODA01000002">
    <property type="protein sequence ID" value="MUN05686.1"/>
    <property type="molecule type" value="Genomic_DNA"/>
</dbReference>
<keyword evidence="2" id="KW-0012">Acyltransferase</keyword>
<dbReference type="Gene3D" id="3.40.630.30">
    <property type="match status" value="1"/>
</dbReference>
<dbReference type="InterPro" id="IPR016181">
    <property type="entry name" value="Acyl_CoA_acyltransferase"/>
</dbReference>
<evidence type="ECO:0000256" key="2">
    <source>
        <dbReference type="ARBA" id="ARBA00023315"/>
    </source>
</evidence>
<dbReference type="PROSITE" id="PS51186">
    <property type="entry name" value="GNAT"/>
    <property type="match status" value="1"/>
</dbReference>
<evidence type="ECO:0000256" key="1">
    <source>
        <dbReference type="ARBA" id="ARBA00022679"/>
    </source>
</evidence>
<dbReference type="Proteomes" id="UP000480122">
    <property type="component" value="Unassembled WGS sequence"/>
</dbReference>
<feature type="domain" description="N-acetyltransferase" evidence="3">
    <location>
        <begin position="102"/>
        <end position="231"/>
    </location>
</feature>
<gene>
    <name evidence="4" type="ORF">GLX25_00945</name>
</gene>
<keyword evidence="1 4" id="KW-0808">Transferase</keyword>
<dbReference type="InterPro" id="IPR000182">
    <property type="entry name" value="GNAT_dom"/>
</dbReference>
<accession>A0A7C9HFT3</accession>
<dbReference type="SUPFAM" id="SSF55729">
    <property type="entry name" value="Acyl-CoA N-acyltransferases (Nat)"/>
    <property type="match status" value="1"/>
</dbReference>
<reference evidence="4 5" key="1">
    <citation type="submission" date="2019-11" db="EMBL/GenBank/DDBJ databases">
        <title>Agromyces kandeliae sp. nov., isolated from mangrove soil.</title>
        <authorList>
            <person name="Wang R."/>
        </authorList>
    </citation>
    <scope>NUCLEOTIDE SEQUENCE [LARGE SCALE GENOMIC DNA]</scope>
    <source>
        <strain evidence="4 5">JCM 11431</strain>
    </source>
</reference>
<protein>
    <submittedName>
        <fullName evidence="4">GNAT family N-acetyltransferase</fullName>
    </submittedName>
</protein>